<dbReference type="InterPro" id="IPR006549">
    <property type="entry name" value="HAD-SF_hydro_IIIA"/>
</dbReference>
<dbReference type="Pfam" id="PF13242">
    <property type="entry name" value="Hydrolase_like"/>
    <property type="match status" value="1"/>
</dbReference>
<dbReference type="PANTHER" id="PTHR42891">
    <property type="entry name" value="D-GLYCERO-BETA-D-MANNO-HEPTOSE-1,7-BISPHOSPHATE 7-PHOSPHATASE"/>
    <property type="match status" value="1"/>
</dbReference>
<dbReference type="EMBL" id="KP211870">
    <property type="protein sequence ID" value="ANV80078.1"/>
    <property type="molecule type" value="Genomic_DNA"/>
</dbReference>
<dbReference type="Gene3D" id="3.40.50.1000">
    <property type="entry name" value="HAD superfamily/HAD-like"/>
    <property type="match status" value="1"/>
</dbReference>
<dbReference type="SUPFAM" id="SSF56784">
    <property type="entry name" value="HAD-like"/>
    <property type="match status" value="1"/>
</dbReference>
<dbReference type="InterPro" id="IPR004446">
    <property type="entry name" value="Heptose_bisP_phosphatase"/>
</dbReference>
<protein>
    <submittedName>
        <fullName evidence="1">D,D-heptose 1,7-bisphosphate phosphatase (GmhB)</fullName>
    </submittedName>
</protein>
<sequence>MVCEFMLIPKRDGAEIDSPLDLLPLPNGVWNGKIAYLDRDGVLNIGSENYINSPEELVVFPNTADSVAALRESGFRVCVVTNQSPIGRGLWSDETLHSIHAKLRELLLSENSNAHLDLILYSPYAPWEGAWARKPNPGMLEAGRQIISASEKNIDINLRFDNDWNDTHDESKSVMVGDRDVDMRAAFNFGVKGIRCNPEIGIYDVISEILGD</sequence>
<dbReference type="NCBIfam" id="TIGR01662">
    <property type="entry name" value="HAD-SF-IIIA"/>
    <property type="match status" value="1"/>
</dbReference>
<name>A0A1B1TCR4_9ARCH</name>
<dbReference type="PANTHER" id="PTHR42891:SF1">
    <property type="entry name" value="D-GLYCERO-BETA-D-MANNO-HEPTOSE-1,7-BISPHOSPHATE 7-PHOSPHATASE"/>
    <property type="match status" value="1"/>
</dbReference>
<evidence type="ECO:0000313" key="1">
    <source>
        <dbReference type="EMBL" id="ANV80078.1"/>
    </source>
</evidence>
<accession>A0A1B1TCR4</accession>
<organism evidence="1">
    <name type="scientific">uncultured Poseidoniia archaeon</name>
    <dbReference type="NCBI Taxonomy" id="1697135"/>
    <lineage>
        <taxon>Archaea</taxon>
        <taxon>Methanobacteriati</taxon>
        <taxon>Thermoplasmatota</taxon>
        <taxon>Candidatus Poseidoniia</taxon>
        <taxon>environmental samples</taxon>
    </lineage>
</organism>
<dbReference type="AlphaFoldDB" id="A0A1B1TCR4"/>
<reference evidence="1" key="1">
    <citation type="submission" date="2014-11" db="EMBL/GenBank/DDBJ databases">
        <authorList>
            <person name="Zhu J."/>
            <person name="Qi W."/>
            <person name="Song R."/>
        </authorList>
    </citation>
    <scope>NUCLEOTIDE SEQUENCE</scope>
</reference>
<reference evidence="1" key="2">
    <citation type="journal article" date="2015" name="ISME J.">
        <title>A new class of marine Euryarchaeota group II from the Mediterranean deep chlorophyll maximum.</title>
        <authorList>
            <person name="Martin-Cuadrado A.B."/>
            <person name="Garcia-Heredia I."/>
            <person name="Molto A.G."/>
            <person name="Lopez-Ubeda R."/>
            <person name="Kimes N."/>
            <person name="Lopez-Garcia P."/>
            <person name="Moreira D."/>
            <person name="Rodriguez-Valera F."/>
        </authorList>
    </citation>
    <scope>NUCLEOTIDE SEQUENCE</scope>
</reference>
<dbReference type="InterPro" id="IPR023214">
    <property type="entry name" value="HAD_sf"/>
</dbReference>
<dbReference type="GO" id="GO:0005975">
    <property type="term" value="P:carbohydrate metabolic process"/>
    <property type="evidence" value="ECO:0007669"/>
    <property type="project" value="InterPro"/>
</dbReference>
<proteinExistence type="predicted"/>
<dbReference type="GO" id="GO:0016791">
    <property type="term" value="F:phosphatase activity"/>
    <property type="evidence" value="ECO:0007669"/>
    <property type="project" value="InterPro"/>
</dbReference>
<dbReference type="InterPro" id="IPR036412">
    <property type="entry name" value="HAD-like_sf"/>
</dbReference>